<dbReference type="InterPro" id="IPR017853">
    <property type="entry name" value="GH"/>
</dbReference>
<reference evidence="1 2" key="1">
    <citation type="submission" date="2018-11" db="EMBL/GenBank/DDBJ databases">
        <title>Sequencing the genomes of 1000 actinobacteria strains.</title>
        <authorList>
            <person name="Klenk H.-P."/>
        </authorList>
    </citation>
    <scope>NUCLEOTIDE SEQUENCE [LARGE SCALE GENOMIC DNA]</scope>
    <source>
        <strain evidence="1 2">DSM 14012</strain>
    </source>
</reference>
<dbReference type="InterPro" id="IPR029062">
    <property type="entry name" value="Class_I_gatase-like"/>
</dbReference>
<evidence type="ECO:0000313" key="2">
    <source>
        <dbReference type="Proteomes" id="UP000266915"/>
    </source>
</evidence>
<dbReference type="Gene3D" id="3.40.50.880">
    <property type="match status" value="1"/>
</dbReference>
<dbReference type="PANTHER" id="PTHR43405:SF1">
    <property type="entry name" value="GLYCOSYL HYDROLASE DIGH"/>
    <property type="match status" value="1"/>
</dbReference>
<dbReference type="InterPro" id="IPR028212">
    <property type="entry name" value="GHL6"/>
</dbReference>
<accession>A0A3N2C2K3</accession>
<dbReference type="RefSeq" id="WP_085510792.1">
    <property type="nucleotide sequence ID" value="NZ_FXAP01000001.1"/>
</dbReference>
<dbReference type="EMBL" id="RKHL01000001">
    <property type="protein sequence ID" value="ROR81723.1"/>
    <property type="molecule type" value="Genomic_DNA"/>
</dbReference>
<evidence type="ECO:0000313" key="1">
    <source>
        <dbReference type="EMBL" id="ROR81723.1"/>
    </source>
</evidence>
<sequence>MTTTQPLTTGTDTIAWFSGDQRWTQLTFVEDDPLHFDLDAWADVMDRTASTAICISAGGYIAFYPTSIPLHYRSRHLGDRDLLGEIVDLARSRGMVVMARIDPHAVHRDVHDAHPEWIARTEDGEVQEHWAHPGTFVTDAFGDYNWEFTTEVAREVTADYDIDAVFANRWQGHGPGYTETAQRLFRAASGLALPTSRDAVDGESWQAYRGWRRERLSDLVAHWDAAVQDVKPEVRFIPNLGSFAAGELRDDVARLHVPFFLVDHQARNEGETQWAAGRDAKRTRSIHPDKPVGLITSVGPESHGYRWKDSVNAGQETVGWIVDGFVHGAFPWFTKFAARIHDTRWIPAVERAFTLHREIGATWQQARPVAEVCVWDVDNAFADARTRRAASGMYQALVELRTPFEFVGPRGLHRLGLPETRVVVLPEIDEIDERSAAALRAFVEGGGELVVTGAGPLIDGGTPLVTELTGAQLTARSAGVVRNNYVQRSSDGTLAAGLDGADRIIGGTRLARFAPSAEASVHWRFVPDHPDLPMEEVYPRSEAVDPAVFRASLVASDAGGTVPAHAGTVQVIGFNLAELYHETLLGDHLTLLGNTVEAALGGSSLVRIDGPGLLDAAVWTDGEAFMLAFANLTDPLAMRGQQRAVTELSGIRVRIDAARLSEATGRPVVPAELSAEVVLDDRRTPAPLAVVDGTIIVELPTVRELGMIRLTS</sequence>
<dbReference type="Proteomes" id="UP000266915">
    <property type="component" value="Unassembled WGS sequence"/>
</dbReference>
<dbReference type="Pfam" id="PF14871">
    <property type="entry name" value="GHL6"/>
    <property type="match status" value="1"/>
</dbReference>
<proteinExistence type="predicted"/>
<dbReference type="GO" id="GO:0016787">
    <property type="term" value="F:hydrolase activity"/>
    <property type="evidence" value="ECO:0007669"/>
    <property type="project" value="UniProtKB-KW"/>
</dbReference>
<dbReference type="PANTHER" id="PTHR43405">
    <property type="entry name" value="GLYCOSYL HYDROLASE DIGH"/>
    <property type="match status" value="1"/>
</dbReference>
<name>A0A3N2C2K3_9MICO</name>
<dbReference type="AlphaFoldDB" id="A0A3N2C2K3"/>
<dbReference type="SUPFAM" id="SSF51445">
    <property type="entry name" value="(Trans)glycosidases"/>
    <property type="match status" value="1"/>
</dbReference>
<keyword evidence="2" id="KW-1185">Reference proteome</keyword>
<gene>
    <name evidence="1" type="ORF">EDD42_1794</name>
</gene>
<keyword evidence="1" id="KW-0378">Hydrolase</keyword>
<comment type="caution">
    <text evidence="1">The sequence shown here is derived from an EMBL/GenBank/DDBJ whole genome shotgun (WGS) entry which is preliminary data.</text>
</comment>
<dbReference type="Gene3D" id="3.20.20.80">
    <property type="entry name" value="Glycosidases"/>
    <property type="match status" value="1"/>
</dbReference>
<protein>
    <submittedName>
        <fullName evidence="1">Putative glycosyl hydrolase-like family 6 (GHL6) protein</fullName>
    </submittedName>
</protein>
<dbReference type="CDD" id="cd03143">
    <property type="entry name" value="A4_beta-galactosidase_middle_domain"/>
    <property type="match status" value="1"/>
</dbReference>
<dbReference type="InterPro" id="IPR052177">
    <property type="entry name" value="Divisome_Glycosyl_Hydrolase"/>
</dbReference>
<organism evidence="1 2">
    <name type="scientific">Plantibacter flavus</name>
    <dbReference type="NCBI Taxonomy" id="150123"/>
    <lineage>
        <taxon>Bacteria</taxon>
        <taxon>Bacillati</taxon>
        <taxon>Actinomycetota</taxon>
        <taxon>Actinomycetes</taxon>
        <taxon>Micrococcales</taxon>
        <taxon>Microbacteriaceae</taxon>
        <taxon>Plantibacter</taxon>
    </lineage>
</organism>